<dbReference type="InterPro" id="IPR050158">
    <property type="entry name" value="Ubiquitin_ubiquitin-like"/>
</dbReference>
<dbReference type="OrthoDB" id="419317at2759"/>
<dbReference type="Gene3D" id="3.10.20.90">
    <property type="entry name" value="Phosphatidylinositol 3-kinase Catalytic Subunit, Chain A, domain 1"/>
    <property type="match status" value="1"/>
</dbReference>
<dbReference type="PANTHER" id="PTHR10666">
    <property type="entry name" value="UBIQUITIN"/>
    <property type="match status" value="1"/>
</dbReference>
<reference evidence="2 3" key="1">
    <citation type="journal article" date="2018" name="PLoS ONE">
        <title>The draft genome of Kipferlia bialata reveals reductive genome evolution in fornicate parasites.</title>
        <authorList>
            <person name="Tanifuji G."/>
            <person name="Takabayashi S."/>
            <person name="Kume K."/>
            <person name="Takagi M."/>
            <person name="Nakayama T."/>
            <person name="Kamikawa R."/>
            <person name="Inagaki Y."/>
            <person name="Hashimoto T."/>
        </authorList>
    </citation>
    <scope>NUCLEOTIDE SEQUENCE [LARGE SCALE GENOMIC DNA]</scope>
    <source>
        <strain evidence="2">NY0173</strain>
    </source>
</reference>
<accession>A0A9K3CQQ6</accession>
<dbReference type="FunFam" id="3.10.20.90:FF:000205">
    <property type="entry name" value="2'-5'-oligoadenylate synthase-like protein 2"/>
    <property type="match status" value="1"/>
</dbReference>
<dbReference type="SUPFAM" id="SSF54236">
    <property type="entry name" value="Ubiquitin-like"/>
    <property type="match status" value="1"/>
</dbReference>
<sequence length="1484" mass="154269">MTNSVSPLFSATMSQPAPVVSALPCHPGLTFRPISLGHRGMGWTSISLIILLCSVPDSLSATPSVSEGKRIREVQASDPFTMVFDNLPKYALSVNVSSSGGGIITLDVEPADTIDNVKAKIEDKTGIAPEDQILTFGDRTLEDNRTLSDYNITKNDTIILEISVEYTCTDLSPLTTTSTCGAETATFTLLADGVLCTEDKSASITAIWDNTGADTNVVTWVEATSSYSVAVVVPDETGALTLTIKMDGTTLASDTQTIVQKINADNTAMALLPERALINEEFEWEMTPNDDCGSEISDATVVLSVCAADGVTCSADELLYAADWFGLYYQIPIEGVFTFSGSVDGVEYASDTIDISPVFLTINSATVGMSAKYSTITGLPTLVDEAYTSTLVLKDISGNTIESDLSPTVTWGATTPTMTWNPSTFEYTLSDTSASLPESYTVAVSVGGTELVSKDVVTVFDAETSFTLSIDALCETETVPFTFAKDGITFTTDISTYLTATWEDDTAVPITWVPASTSYTMAVTALSTPEAHTLTLYQNGVTMASDEVSLSSQVSPANSPLTLPATAVVGATFSLSMPPTDYCGSSMTETVTVKVTDKDGTQVGSYISLADGTSYAGSTSLDEEGTYTFEASVGGTLVQSETIDVAAVFVTVDTETVGVSTVESTLTGLPTSTEETYTATVTIKDISGAIIASDISPTMSWGGTAATLTWVPASNHYTYTGTEGISPSDLSVTVSVGSVQILSEDVDTTYGATTAIDLTVMGTCQTEQVAFYLTKGGVKHTTDLSSVLTASWEDSTAETVTWVPASTSYTMEVTAPSTPGAHTLTLYIGGNTLASDSTTLTSVLNTTNTVLSLPATAGLGDSVAFSLTPNNDCNVVMADKTVSLSITDGDSTEIETKSLGTGDSFAYSRSFSEEGIYTYSTSVDSVAVHTASVQVAPVFVTVDSQSVGVSAVLSSLTGMPTETDVAYTLSLSIKDLTGATIQEDLSPTMTLDGTEAVLTWVPSSHSYTYSGTEGIESAAYSVVVSVGGTVLLSEQVSTVYGVTTSLSLSVASTCETETATFSLSRGGSPYTTDVSSLLAASWEDSTPVPVTYVSGSAYSLDVAAPSTPGAHTLSVAIEGTPFASDTVALSRDLDPASSSMAVAAQSLIDTPFTVALTLTDTCGAAFTDMDVEVEVTDGVHTESDSATAANSHSVTLQTGYEGEYTVTATAGSVSLFSAPISIAPVFVDVSGVSVGVSAVHSSLSDLPTSTKEDYTATLSLKDLSGDSIDSDISPAAVFAGSAVSSVWDAQTETYAVAGASGDEAGDYTISVTVDSVTILMETVTLASGFNWVPVVLVLTLLVCVGGVVWCCICATGQPEGEDPSKKDMEEGVLLSPVPVPTHQVVQQPLLVPVAPMPVSVPIMPQGVDVTAPLAVVPSEGGSEDESSVPFDGEIDCDFHIVVEGHEEVVTHGVTEGGNVYTEVQDMQMVRGVSRQGLLSEESQD</sequence>
<comment type="caution">
    <text evidence="2">The sequence shown here is derived from an EMBL/GenBank/DDBJ whole genome shotgun (WGS) entry which is preliminary data.</text>
</comment>
<dbReference type="EMBL" id="BDIP01000397">
    <property type="protein sequence ID" value="GIQ81451.1"/>
    <property type="molecule type" value="Genomic_DNA"/>
</dbReference>
<dbReference type="PRINTS" id="PR00348">
    <property type="entry name" value="UBIQUITIN"/>
</dbReference>
<dbReference type="Proteomes" id="UP000265618">
    <property type="component" value="Unassembled WGS sequence"/>
</dbReference>
<keyword evidence="3" id="KW-1185">Reference proteome</keyword>
<proteinExistence type="predicted"/>
<dbReference type="InterPro" id="IPR019956">
    <property type="entry name" value="Ubiquitin_dom"/>
</dbReference>
<protein>
    <submittedName>
        <fullName evidence="2">Ubiquitin</fullName>
    </submittedName>
</protein>
<feature type="domain" description="Ubiquitin-like" evidence="1">
    <location>
        <begin position="92"/>
        <end position="160"/>
    </location>
</feature>
<dbReference type="Pfam" id="PF00240">
    <property type="entry name" value="ubiquitin"/>
    <property type="match status" value="1"/>
</dbReference>
<organism evidence="2 3">
    <name type="scientific">Kipferlia bialata</name>
    <dbReference type="NCBI Taxonomy" id="797122"/>
    <lineage>
        <taxon>Eukaryota</taxon>
        <taxon>Metamonada</taxon>
        <taxon>Carpediemonas-like organisms</taxon>
        <taxon>Kipferlia</taxon>
    </lineage>
</organism>
<gene>
    <name evidence="2" type="ORF">KIPB_002411</name>
</gene>
<evidence type="ECO:0000313" key="3">
    <source>
        <dbReference type="Proteomes" id="UP000265618"/>
    </source>
</evidence>
<dbReference type="SMART" id="SM00213">
    <property type="entry name" value="UBQ"/>
    <property type="match status" value="1"/>
</dbReference>
<dbReference type="InterPro" id="IPR000626">
    <property type="entry name" value="Ubiquitin-like_dom"/>
</dbReference>
<dbReference type="InterPro" id="IPR029071">
    <property type="entry name" value="Ubiquitin-like_domsf"/>
</dbReference>
<name>A0A9K3CQQ6_9EUKA</name>
<evidence type="ECO:0000259" key="1">
    <source>
        <dbReference type="PROSITE" id="PS50053"/>
    </source>
</evidence>
<dbReference type="PROSITE" id="PS50053">
    <property type="entry name" value="UBIQUITIN_2"/>
    <property type="match status" value="1"/>
</dbReference>
<evidence type="ECO:0000313" key="2">
    <source>
        <dbReference type="EMBL" id="GIQ81451.1"/>
    </source>
</evidence>